<comment type="similarity">
    <text evidence="4">Belongs to the HepT RNase toxin family.</text>
</comment>
<dbReference type="Pfam" id="PF01934">
    <property type="entry name" value="HepT-like"/>
    <property type="match status" value="1"/>
</dbReference>
<protein>
    <recommendedName>
        <fullName evidence="7">DUF86 domain-containing protein</fullName>
    </recommendedName>
</protein>
<dbReference type="InterPro" id="IPR052379">
    <property type="entry name" value="Type_VII_TA_RNase"/>
</dbReference>
<evidence type="ECO:0008006" key="7">
    <source>
        <dbReference type="Google" id="ProtNLM"/>
    </source>
</evidence>
<evidence type="ECO:0000256" key="4">
    <source>
        <dbReference type="ARBA" id="ARBA00024207"/>
    </source>
</evidence>
<dbReference type="OrthoDB" id="2375467at2"/>
<dbReference type="PANTHER" id="PTHR33397:SF5">
    <property type="entry name" value="RNASE YUTE-RELATED"/>
    <property type="match status" value="1"/>
</dbReference>
<sequence length="144" mass="16523">MYFVNREQIEQRLSFAAVAAEACREVERRWTDTSGDLLLQLAQERALHLAIETVTDVGSLLIDAYILRDASSYEDIVDILRDERAADEALASLLLELVKLRKPLVQDYISWPRAELHPLLPQLPEALERFATGVRTFMEREALR</sequence>
<accession>A0A4Y8Q9M0</accession>
<dbReference type="GO" id="GO:0110001">
    <property type="term" value="C:toxin-antitoxin complex"/>
    <property type="evidence" value="ECO:0007669"/>
    <property type="project" value="InterPro"/>
</dbReference>
<evidence type="ECO:0000313" key="6">
    <source>
        <dbReference type="Proteomes" id="UP000298246"/>
    </source>
</evidence>
<dbReference type="PANTHER" id="PTHR33397">
    <property type="entry name" value="UPF0331 PROTEIN YUTE"/>
    <property type="match status" value="1"/>
</dbReference>
<dbReference type="GO" id="GO:0016787">
    <property type="term" value="F:hydrolase activity"/>
    <property type="evidence" value="ECO:0007669"/>
    <property type="project" value="UniProtKB-KW"/>
</dbReference>
<dbReference type="RefSeq" id="WP_134749321.1">
    <property type="nucleotide sequence ID" value="NZ_MYFO02000004.1"/>
</dbReference>
<gene>
    <name evidence="5" type="ORF">B5M42_02415</name>
</gene>
<evidence type="ECO:0000256" key="3">
    <source>
        <dbReference type="ARBA" id="ARBA00022801"/>
    </source>
</evidence>
<keyword evidence="3" id="KW-0378">Hydrolase</keyword>
<organism evidence="5 6">
    <name type="scientific">Paenibacillus athensensis</name>
    <dbReference type="NCBI Taxonomy" id="1967502"/>
    <lineage>
        <taxon>Bacteria</taxon>
        <taxon>Bacillati</taxon>
        <taxon>Bacillota</taxon>
        <taxon>Bacilli</taxon>
        <taxon>Bacillales</taxon>
        <taxon>Paenibacillaceae</taxon>
        <taxon>Paenibacillus</taxon>
    </lineage>
</organism>
<evidence type="ECO:0000256" key="1">
    <source>
        <dbReference type="ARBA" id="ARBA00022649"/>
    </source>
</evidence>
<comment type="caution">
    <text evidence="5">The sequence shown here is derived from an EMBL/GenBank/DDBJ whole genome shotgun (WGS) entry which is preliminary data.</text>
</comment>
<reference evidence="5 6" key="1">
    <citation type="submission" date="2017-03" db="EMBL/GenBank/DDBJ databases">
        <title>Isolation of Levoglucosan Utilizing Bacteria.</title>
        <authorList>
            <person name="Arya A.S."/>
        </authorList>
    </citation>
    <scope>NUCLEOTIDE SEQUENCE [LARGE SCALE GENOMIC DNA]</scope>
    <source>
        <strain evidence="5 6">MEC069</strain>
    </source>
</reference>
<dbReference type="InterPro" id="IPR037038">
    <property type="entry name" value="HepT-like_sf"/>
</dbReference>
<evidence type="ECO:0000256" key="2">
    <source>
        <dbReference type="ARBA" id="ARBA00022722"/>
    </source>
</evidence>
<proteinExistence type="inferred from homology"/>
<dbReference type="GO" id="GO:0004540">
    <property type="term" value="F:RNA nuclease activity"/>
    <property type="evidence" value="ECO:0007669"/>
    <property type="project" value="InterPro"/>
</dbReference>
<dbReference type="Gene3D" id="1.20.120.580">
    <property type="entry name" value="bsu32300-like"/>
    <property type="match status" value="1"/>
</dbReference>
<name>A0A4Y8Q9M0_9BACL</name>
<keyword evidence="2" id="KW-0540">Nuclease</keyword>
<keyword evidence="1" id="KW-1277">Toxin-antitoxin system</keyword>
<dbReference type="EMBL" id="MYFO01000002">
    <property type="protein sequence ID" value="TFE91318.1"/>
    <property type="molecule type" value="Genomic_DNA"/>
</dbReference>
<dbReference type="InterPro" id="IPR008201">
    <property type="entry name" value="HepT-like"/>
</dbReference>
<dbReference type="Proteomes" id="UP000298246">
    <property type="component" value="Unassembled WGS sequence"/>
</dbReference>
<dbReference type="AlphaFoldDB" id="A0A4Y8Q9M0"/>
<keyword evidence="6" id="KW-1185">Reference proteome</keyword>
<evidence type="ECO:0000313" key="5">
    <source>
        <dbReference type="EMBL" id="TFE91318.1"/>
    </source>
</evidence>